<evidence type="ECO:0000259" key="1">
    <source>
        <dbReference type="PROSITE" id="PS50927"/>
    </source>
</evidence>
<dbReference type="OrthoDB" id="10045365at2759"/>
<feature type="domain" description="Bulb-type lectin" evidence="1">
    <location>
        <begin position="362"/>
        <end position="490"/>
    </location>
</feature>
<evidence type="ECO:0000313" key="3">
    <source>
        <dbReference type="Proteomes" id="UP000612055"/>
    </source>
</evidence>
<dbReference type="SUPFAM" id="SSF51110">
    <property type="entry name" value="alpha-D-mannose-specific plant lectins"/>
    <property type="match status" value="1"/>
</dbReference>
<accession>A0A836BST0</accession>
<evidence type="ECO:0000313" key="2">
    <source>
        <dbReference type="EMBL" id="KAG2487796.1"/>
    </source>
</evidence>
<dbReference type="PROSITE" id="PS50927">
    <property type="entry name" value="BULB_LECTIN"/>
    <property type="match status" value="1"/>
</dbReference>
<dbReference type="AlphaFoldDB" id="A0A836BST0"/>
<dbReference type="EMBL" id="JAEHOE010000092">
    <property type="protein sequence ID" value="KAG2487796.1"/>
    <property type="molecule type" value="Genomic_DNA"/>
</dbReference>
<dbReference type="InterPro" id="IPR036426">
    <property type="entry name" value="Bulb-type_lectin_dom_sf"/>
</dbReference>
<comment type="caution">
    <text evidence="2">The sequence shown here is derived from an EMBL/GenBank/DDBJ whole genome shotgun (WGS) entry which is preliminary data.</text>
</comment>
<proteinExistence type="predicted"/>
<reference evidence="2" key="1">
    <citation type="journal article" date="2020" name="bioRxiv">
        <title>Comparative genomics of Chlamydomonas.</title>
        <authorList>
            <person name="Craig R.J."/>
            <person name="Hasan A.R."/>
            <person name="Ness R.W."/>
            <person name="Keightley P.D."/>
        </authorList>
    </citation>
    <scope>NUCLEOTIDE SEQUENCE</scope>
    <source>
        <strain evidence="2">CCAP 11/70</strain>
    </source>
</reference>
<name>A0A836BST0_9CHLO</name>
<keyword evidence="3" id="KW-1185">Reference proteome</keyword>
<dbReference type="InterPro" id="IPR001480">
    <property type="entry name" value="Bulb-type_lectin_dom"/>
</dbReference>
<organism evidence="2 3">
    <name type="scientific">Edaphochlamys debaryana</name>
    <dbReference type="NCBI Taxonomy" id="47281"/>
    <lineage>
        <taxon>Eukaryota</taxon>
        <taxon>Viridiplantae</taxon>
        <taxon>Chlorophyta</taxon>
        <taxon>core chlorophytes</taxon>
        <taxon>Chlorophyceae</taxon>
        <taxon>CS clade</taxon>
        <taxon>Chlamydomonadales</taxon>
        <taxon>Chlamydomonadales incertae sedis</taxon>
        <taxon>Edaphochlamys</taxon>
    </lineage>
</organism>
<sequence length="654" mass="69682">MGPFRVAVRDEGYWAVLNKDGDEAWTSWKPCPRPATWCLPPAVAIPYNCDNDYQRTPIVGLSAQNMTMYNDWVCVDPATNSFGVILSSKGCDASDTATGWPKAPPSLCPAIIPAVPTSLVSPLAPASCTANAKACPGAGVQTCSISSNLSACNSLRSESGRWALVLESTGRLVVREYGTFDRRLLAAAAPPGRMLLLGNDGSWQVTNPTVVFRPQSVAGAGPSNGPYTMTIDDVDGTISVHNRVQEEVYTSAPVCALPATWCTEARTVLKMVDCGDGGSRDWVCTHPDGRRGAITSSMGCAADDASTGWPYAPTRLCPTIFPADVHHAIVSVNGTCGVASETKCPDPAWDLRCGLIPPPNATAPAPAGGQLWQCDRILSPSRRFSLYVESGGNVVVREVYRERYNLVNPPLWSTNTNASRRRAAVFLKNGSWVVAETNGAVVWRSWLNTISTTFADKTGDALGPFRMQVGDDGIVSVLNRLNQEAWTTRRACVPPNATWCPPPRTLFSGDCDGDGLPDAACRDAGGSQWVMLSTKHCADTPNAPNHACPSAFLAAATQDADPINADLIVSWRSGSLNRSLTLNSPSINQAYHGGDNAAARPPSAFESVVFPSGDGVPLPETATYHACLRRRDSTPAAFWVLGGHARSFLPPATY</sequence>
<dbReference type="Gene3D" id="2.90.10.30">
    <property type="match status" value="1"/>
</dbReference>
<gene>
    <name evidence="2" type="ORF">HYH03_013640</name>
</gene>
<protein>
    <recommendedName>
        <fullName evidence="1">Bulb-type lectin domain-containing protein</fullName>
    </recommendedName>
</protein>
<dbReference type="Proteomes" id="UP000612055">
    <property type="component" value="Unassembled WGS sequence"/>
</dbReference>